<dbReference type="CDD" id="cd00688">
    <property type="entry name" value="ISOPREN_C2_like"/>
    <property type="match status" value="2"/>
</dbReference>
<dbReference type="InterPro" id="IPR051465">
    <property type="entry name" value="Cell_Envelope_Struct_Comp"/>
</dbReference>
<dbReference type="PANTHER" id="PTHR43308">
    <property type="entry name" value="OUTER MEMBRANE PROTEIN ALPHA-RELATED"/>
    <property type="match status" value="1"/>
</dbReference>
<dbReference type="SUPFAM" id="SSF48239">
    <property type="entry name" value="Terpenoid cyclases/Protein prenyltransferases"/>
    <property type="match status" value="2"/>
</dbReference>
<feature type="signal peptide" evidence="2">
    <location>
        <begin position="1"/>
        <end position="29"/>
    </location>
</feature>
<dbReference type="InterPro" id="IPR008930">
    <property type="entry name" value="Terpenoid_cyclase/PrenylTrfase"/>
</dbReference>
<gene>
    <name evidence="4" type="ORF">SAMN05421578_105221</name>
</gene>
<evidence type="ECO:0000313" key="4">
    <source>
        <dbReference type="EMBL" id="SIQ95783.1"/>
    </source>
</evidence>
<dbReference type="Pfam" id="PF00395">
    <property type="entry name" value="SLH"/>
    <property type="match status" value="3"/>
</dbReference>
<dbReference type="InterPro" id="IPR001119">
    <property type="entry name" value="SLH_dom"/>
</dbReference>
<feature type="domain" description="SLH" evidence="3">
    <location>
        <begin position="1190"/>
        <end position="1249"/>
    </location>
</feature>
<name>A0ABY1JXU5_9BACL</name>
<evidence type="ECO:0000313" key="5">
    <source>
        <dbReference type="Proteomes" id="UP000186666"/>
    </source>
</evidence>
<evidence type="ECO:0000259" key="3">
    <source>
        <dbReference type="PROSITE" id="PS51272"/>
    </source>
</evidence>
<accession>A0ABY1JXU5</accession>
<evidence type="ECO:0000256" key="2">
    <source>
        <dbReference type="SAM" id="SignalP"/>
    </source>
</evidence>
<proteinExistence type="predicted"/>
<dbReference type="InterPro" id="IPR027954">
    <property type="entry name" value="Transcobalamin-like_C"/>
</dbReference>
<reference evidence="4 5" key="1">
    <citation type="submission" date="2017-01" db="EMBL/GenBank/DDBJ databases">
        <authorList>
            <person name="Varghese N."/>
            <person name="Submissions S."/>
        </authorList>
    </citation>
    <scope>NUCLEOTIDE SEQUENCE [LARGE SCALE GENOMIC DNA]</scope>
    <source>
        <strain evidence="4 5">ATCC 23464</strain>
    </source>
</reference>
<keyword evidence="5" id="KW-1185">Reference proteome</keyword>
<protein>
    <submittedName>
        <fullName evidence="4">S-layer homology domain-containing protein</fullName>
    </submittedName>
</protein>
<dbReference type="Gene3D" id="1.50.10.20">
    <property type="match status" value="2"/>
</dbReference>
<feature type="chain" id="PRO_5047074932" evidence="2">
    <location>
        <begin position="30"/>
        <end position="1573"/>
    </location>
</feature>
<feature type="domain" description="SLH" evidence="3">
    <location>
        <begin position="1067"/>
        <end position="1126"/>
    </location>
</feature>
<dbReference type="PROSITE" id="PS51272">
    <property type="entry name" value="SLH"/>
    <property type="match status" value="3"/>
</dbReference>
<sequence length="1573" mass="171011">MKKNRFLAWLLVVSMFFTMALPGMTVSYADGGNSTQAGYEEKVEVPQQSADIDQAELIDELETSDSAKEVDTEAPRITVVGLVDKHEVSISELNFKVTVTDNVYKDIVPEVKLNDNVIPETAGEYKVSLNASVNLIKVTATDGAGNKAEQTFSIEYNKVVPPLTAKEQLDKNLAYIVNKVSNPTFGTGSGEWSVLSLARGDYQVPNGYYDIYYNNVVREVQVLMTKNNGKLDATKSTEHSRLILGLTSIGRDIGDVAGYDIKKELANLEYVKKQGLNGPIFALIAFNAHNYEISSLTGGDETKQTTRDKLIRFILDAEVMKGTPTAGGWALGVTKADTDMTAMALQALAPYYHKNDEVTAAIDRAIKWLSDNQNAEGSYTSWGSTSSESIAQVVVALSSLGIDANQDPKFVKNGKSALGALLTFAVPDGGFMHTKPTGTQVARVDGMATDQGTYALVAYDRFISGKNSLYDMTDVKIKLPEVPEVPHEIKIPLPVGEKPKVVIPQDNHDYLIPIKVTDSSKEITVEIPNGLNSKVSVNLPVNSNLPNLEAIKGNVSVMIPKGSKVTSGDASSLELISSKDISDTTLTNSVNSIIPAGKKLDNILEAFTIGGSGKVEFNQFVTLTFKGLRGKEASYIQNGSPHAIQKYASNAQGENSGKNEYAYDSGNDLIVRTNHFTDYVAYTSSTIEIPGGEVTNPDLKKYVTVSVDKLTINKGFVVSTTKVEMKSGDTAWSILQRMLDSRGISYDYSLSDKYGSVYVESIAGDGEFDHGSGSGWMYNVNGWYPDYGASKYILNEGDRLQWRYTTNLGSDLGEDLSKWDPISVGEGIEINADDKTPIINVPSNIQRDYNLNIPKELKNTNNITINIPDIKPKVTLNLEDVKDNIPMISASKGDISVIFDRGTRFKSGDRKVELITSNQDAKVQDIIQGTLINGSKVKTLNHAFTMGNPNSSVLFDKPLTISIKGAKGQSVGFIENNKYTPIMMYPTEEQGLKENQGSEKQTYGVVKGNDIYIKTNHFTTFVSYTVDLKIPTPGSTTGSINSPGTTGTTPGTSPGTLPGVVPNGELNNVYSDAGTISNWAYDAIREATRNGFIQGSNGKFSPKSNITRAEFTKILVIVLALDTKLANGANFKDVRVNDWFYPYVNAANKAGLVTGYNNEFRPNDNITREQMAVTIVRALGIQESKSGTVIKDINKASAWAKTDIETVTALGLMTGSGSLFNPKDVVTREMAAVVSTRVHNYKNEHKTTDNNTGKVDIVDSTTKLEVQTQIKDTAAFMQKAVTDPVIASVGGDWTVFGLARSDVPVPDAYYAKYYANVEKILKEKSGKLHNVKYTEYDRVILALTSIGRNIDDVAGYNLRERLADFDTLIKQGINGPIFALIALDSKHYEIPIVTGVKTQTTRELLVDYILNREISGGGWALGEKPDVSDTDVTSMAIQGLAPYYETNSKVKAAVDRGVAWLSEAQTADGGYTSWGSVNSESIAQVVVALSSLGIDADRDARFIKNGKSPLDALLSFAAPSGGFYHIKSGGQDNGGAKPGEIDLMATDQGMYALVAYDRYINKQTRLYDMSDVK</sequence>
<evidence type="ECO:0000256" key="1">
    <source>
        <dbReference type="SAM" id="MobiDB-lite"/>
    </source>
</evidence>
<keyword evidence="2" id="KW-0732">Signal</keyword>
<dbReference type="PANTHER" id="PTHR43308:SF5">
    <property type="entry name" value="S-LAYER PROTEIN _ PEPTIDOGLYCAN ENDO-BETA-N-ACETYLGLUCOSAMINIDASE"/>
    <property type="match status" value="1"/>
</dbReference>
<feature type="region of interest" description="Disordered" evidence="1">
    <location>
        <begin position="1034"/>
        <end position="1059"/>
    </location>
</feature>
<feature type="domain" description="SLH" evidence="3">
    <location>
        <begin position="1127"/>
        <end position="1189"/>
    </location>
</feature>
<comment type="caution">
    <text evidence="4">The sequence shown here is derived from an EMBL/GenBank/DDBJ whole genome shotgun (WGS) entry which is preliminary data.</text>
</comment>
<organism evidence="4 5">
    <name type="scientific">Paenibacillus macquariensis</name>
    <dbReference type="NCBI Taxonomy" id="948756"/>
    <lineage>
        <taxon>Bacteria</taxon>
        <taxon>Bacillati</taxon>
        <taxon>Bacillota</taxon>
        <taxon>Bacilli</taxon>
        <taxon>Bacillales</taxon>
        <taxon>Paenibacillaceae</taxon>
        <taxon>Paenibacillus</taxon>
    </lineage>
</organism>
<dbReference type="Gene3D" id="2.170.130.30">
    <property type="match status" value="1"/>
</dbReference>
<dbReference type="RefSeq" id="WP_068587083.1">
    <property type="nucleotide sequence ID" value="NZ_FTNK01000005.1"/>
</dbReference>
<dbReference type="Proteomes" id="UP000186666">
    <property type="component" value="Unassembled WGS sequence"/>
</dbReference>
<dbReference type="Pfam" id="PF14478">
    <property type="entry name" value="DUF4430"/>
    <property type="match status" value="1"/>
</dbReference>
<dbReference type="EMBL" id="FTNK01000005">
    <property type="protein sequence ID" value="SIQ95783.1"/>
    <property type="molecule type" value="Genomic_DNA"/>
</dbReference>